<dbReference type="InterPro" id="IPR039428">
    <property type="entry name" value="NUOK/Mnh_C1-like"/>
</dbReference>
<dbReference type="GO" id="GO:0005886">
    <property type="term" value="C:plasma membrane"/>
    <property type="evidence" value="ECO:0007669"/>
    <property type="project" value="UniProtKB-SubCell"/>
</dbReference>
<dbReference type="AlphaFoldDB" id="A0A1C0A8Z1"/>
<dbReference type="InterPro" id="IPR050601">
    <property type="entry name" value="CPA3_antiporter_subunitC"/>
</dbReference>
<comment type="similarity">
    <text evidence="2">Belongs to the CPA3 antiporters (TC 2.A.63) subunit C family.</text>
</comment>
<keyword evidence="4 7" id="KW-0812">Transmembrane</keyword>
<feature type="transmembrane region" description="Helical" evidence="7">
    <location>
        <begin position="6"/>
        <end position="23"/>
    </location>
</feature>
<evidence type="ECO:0000256" key="3">
    <source>
        <dbReference type="ARBA" id="ARBA00022475"/>
    </source>
</evidence>
<dbReference type="EMBL" id="LWDV01000009">
    <property type="protein sequence ID" value="OCL26702.1"/>
    <property type="molecule type" value="Genomic_DNA"/>
</dbReference>
<gene>
    <name evidence="8" type="ORF">U472_12060</name>
</gene>
<evidence type="ECO:0000256" key="2">
    <source>
        <dbReference type="ARBA" id="ARBA00010388"/>
    </source>
</evidence>
<keyword evidence="6 7" id="KW-0472">Membrane</keyword>
<feature type="transmembrane region" description="Helical" evidence="7">
    <location>
        <begin position="68"/>
        <end position="90"/>
    </location>
</feature>
<dbReference type="OrthoDB" id="9799219at2"/>
<dbReference type="Proteomes" id="UP000093514">
    <property type="component" value="Unassembled WGS sequence"/>
</dbReference>
<dbReference type="RefSeq" id="WP_068718794.1">
    <property type="nucleotide sequence ID" value="NZ_LWDV01000009.1"/>
</dbReference>
<organism evidence="8 9">
    <name type="scientific">Orenia metallireducens</name>
    <dbReference type="NCBI Taxonomy" id="1413210"/>
    <lineage>
        <taxon>Bacteria</taxon>
        <taxon>Bacillati</taxon>
        <taxon>Bacillota</taxon>
        <taxon>Clostridia</taxon>
        <taxon>Halanaerobiales</taxon>
        <taxon>Halobacteroidaceae</taxon>
        <taxon>Orenia</taxon>
    </lineage>
</organism>
<dbReference type="PANTHER" id="PTHR34583:SF2">
    <property type="entry name" value="ANTIPORTER SUBUNIT MNHC2-RELATED"/>
    <property type="match status" value="1"/>
</dbReference>
<dbReference type="PANTHER" id="PTHR34583">
    <property type="entry name" value="ANTIPORTER SUBUNIT MNHC2-RELATED"/>
    <property type="match status" value="1"/>
</dbReference>
<name>A0A1C0A8Z1_9FIRM</name>
<keyword evidence="9" id="KW-1185">Reference proteome</keyword>
<evidence type="ECO:0000313" key="8">
    <source>
        <dbReference type="EMBL" id="OCL26702.1"/>
    </source>
</evidence>
<evidence type="ECO:0000313" key="9">
    <source>
        <dbReference type="Proteomes" id="UP000093514"/>
    </source>
</evidence>
<evidence type="ECO:0000256" key="5">
    <source>
        <dbReference type="ARBA" id="ARBA00022989"/>
    </source>
</evidence>
<evidence type="ECO:0000256" key="4">
    <source>
        <dbReference type="ARBA" id="ARBA00022692"/>
    </source>
</evidence>
<evidence type="ECO:0000256" key="6">
    <source>
        <dbReference type="ARBA" id="ARBA00023136"/>
    </source>
</evidence>
<reference evidence="8 9" key="2">
    <citation type="submission" date="2016-08" db="EMBL/GenBank/DDBJ databases">
        <title>Orenia metallireducens sp. nov. strain Z6, a Novel Metal-reducing Firmicute from the Deep Subsurface.</title>
        <authorList>
            <person name="Maxim B.I."/>
            <person name="Kenneth K."/>
            <person name="Flynn T.M."/>
            <person name="Oloughlin E.J."/>
            <person name="Locke R.A."/>
            <person name="Weber J.R."/>
            <person name="Egan S.M."/>
            <person name="Mackie R.I."/>
            <person name="Cann I.K."/>
        </authorList>
    </citation>
    <scope>NUCLEOTIDE SEQUENCE [LARGE SCALE GENOMIC DNA]</scope>
    <source>
        <strain evidence="8 9">Z6</strain>
    </source>
</reference>
<keyword evidence="3" id="KW-1003">Cell membrane</keyword>
<reference evidence="9" key="1">
    <citation type="submission" date="2016-07" db="EMBL/GenBank/DDBJ databases">
        <authorList>
            <person name="Florea S."/>
            <person name="Webb J.S."/>
            <person name="Jaromczyk J."/>
            <person name="Schardl C.L."/>
        </authorList>
    </citation>
    <scope>NUCLEOTIDE SEQUENCE [LARGE SCALE GENOMIC DNA]</scope>
    <source>
        <strain evidence="9">Z6</strain>
    </source>
</reference>
<protein>
    <submittedName>
        <fullName evidence="8">Cation:proton antiporter</fullName>
    </submittedName>
</protein>
<proteinExistence type="inferred from homology"/>
<comment type="subcellular location">
    <subcellularLocation>
        <location evidence="1">Cell membrane</location>
        <topology evidence="1">Multi-pass membrane protein</topology>
    </subcellularLocation>
</comment>
<dbReference type="Pfam" id="PF00420">
    <property type="entry name" value="Oxidored_q2"/>
    <property type="match status" value="1"/>
</dbReference>
<accession>A0A1C0A8Z1</accession>
<comment type="caution">
    <text evidence="8">The sequence shown here is derived from an EMBL/GenBank/DDBJ whole genome shotgun (WGS) entry which is preliminary data.</text>
</comment>
<evidence type="ECO:0000256" key="1">
    <source>
        <dbReference type="ARBA" id="ARBA00004651"/>
    </source>
</evidence>
<evidence type="ECO:0000256" key="7">
    <source>
        <dbReference type="SAM" id="Phobius"/>
    </source>
</evidence>
<dbReference type="Gene3D" id="1.10.287.3510">
    <property type="match status" value="1"/>
</dbReference>
<sequence length="111" mass="12209">MESIYLVVIILFCLGLYTTLTNTNLIKIIIGINIMDSSLVLLLVVLGYKPEGTAPIIDQQYSIIVDPIPQALALTAIVIGASITALMLLLTIKLHRNYNTLDISEIRRLKG</sequence>
<keyword evidence="5 7" id="KW-1133">Transmembrane helix</keyword>
<feature type="transmembrane region" description="Helical" evidence="7">
    <location>
        <begin position="30"/>
        <end position="48"/>
    </location>
</feature>